<gene>
    <name evidence="2" type="ORF">B9Z65_8032</name>
</gene>
<name>A0A2P7YVU8_9PEZI</name>
<feature type="region of interest" description="Disordered" evidence="1">
    <location>
        <begin position="1"/>
        <end position="45"/>
    </location>
</feature>
<accession>A0A2P7YVU8</accession>
<reference evidence="2 3" key="1">
    <citation type="submission" date="2017-05" db="EMBL/GenBank/DDBJ databases">
        <title>Draft genome sequence of Elsinoe australis.</title>
        <authorList>
            <person name="Cheng Q."/>
        </authorList>
    </citation>
    <scope>NUCLEOTIDE SEQUENCE [LARGE SCALE GENOMIC DNA]</scope>
    <source>
        <strain evidence="2 3">NL1</strain>
    </source>
</reference>
<dbReference type="EMBL" id="NHZQ01000363">
    <property type="protein sequence ID" value="PSK40092.1"/>
    <property type="molecule type" value="Genomic_DNA"/>
</dbReference>
<evidence type="ECO:0000256" key="1">
    <source>
        <dbReference type="SAM" id="MobiDB-lite"/>
    </source>
</evidence>
<sequence>MSSPASSSFSIATASSSSAANAASTSPAPSATIRPSTSNTSSVRVAEKAAISNKAMSSTAYTQPSAACPPKQRPVTVWYYSSRYTQPASELMKQHLASSERK</sequence>
<dbReference type="Proteomes" id="UP000243723">
    <property type="component" value="Unassembled WGS sequence"/>
</dbReference>
<keyword evidence="3" id="KW-1185">Reference proteome</keyword>
<protein>
    <submittedName>
        <fullName evidence="2">Uncharacterized protein</fullName>
    </submittedName>
</protein>
<comment type="caution">
    <text evidence="2">The sequence shown here is derived from an EMBL/GenBank/DDBJ whole genome shotgun (WGS) entry which is preliminary data.</text>
</comment>
<evidence type="ECO:0000313" key="3">
    <source>
        <dbReference type="Proteomes" id="UP000243723"/>
    </source>
</evidence>
<dbReference type="OrthoDB" id="3934912at2759"/>
<proteinExistence type="predicted"/>
<feature type="compositionally biased region" description="Low complexity" evidence="1">
    <location>
        <begin position="1"/>
        <end position="38"/>
    </location>
</feature>
<dbReference type="AlphaFoldDB" id="A0A2P7YVU8"/>
<organism evidence="2 3">
    <name type="scientific">Elsinoe australis</name>
    <dbReference type="NCBI Taxonomy" id="40998"/>
    <lineage>
        <taxon>Eukaryota</taxon>
        <taxon>Fungi</taxon>
        <taxon>Dikarya</taxon>
        <taxon>Ascomycota</taxon>
        <taxon>Pezizomycotina</taxon>
        <taxon>Dothideomycetes</taxon>
        <taxon>Dothideomycetidae</taxon>
        <taxon>Myriangiales</taxon>
        <taxon>Elsinoaceae</taxon>
        <taxon>Elsinoe</taxon>
    </lineage>
</organism>
<evidence type="ECO:0000313" key="2">
    <source>
        <dbReference type="EMBL" id="PSK40092.1"/>
    </source>
</evidence>